<sequence>MVARENPPWPPSLSCGSLPSRLPKLAQPMAAPVSVKPERGSLESTSVPTASMDEKAGYEVERGSTRAYKAALPNIDEKALMRKIDFKVLPFIFILNLFTFLDRVNISNAALFGLKDDLNLKGTEFNNIILIYFVTYITSEMPSTLLLKHFKPHVWLTICICGFGFVTIMEGLTQSYAGLLVARLFLGFFEAGIFPGCLYLISMWYRRTEASTRFTFFFNSNNLAGSFAGLLGYAIGHMDGMRGYRGWRWIFILEGTLTLVVAFGLFFLISDFPEESNWLTEEEKEFVKARLEDDVGRSGREEKLKLEDILRPFKDYKCYLGALLYFGLLVPAFSFAYFSPTIIQSYGHSAITTQLLNIPPYFGAFVYGMIVSAISDRIGQRFLFCLFSACLALAGFVILYVVHDNTHLEYAALFLVASGTYTAMPMALCWFGMNARGHAQRAVALTFQIGTGNCGGILAAYSFLAKDAPKYLPGYSICISTTCLAIVSACLYYVGVSRANSKQKAEDDGTEVKVAYYIS</sequence>
<dbReference type="InterPro" id="IPR020846">
    <property type="entry name" value="MFS_dom"/>
</dbReference>
<dbReference type="PROSITE" id="PS50850">
    <property type="entry name" value="MFS"/>
    <property type="match status" value="1"/>
</dbReference>
<protein>
    <recommendedName>
        <fullName evidence="8">Major facilitator superfamily (MFS) profile domain-containing protein</fullName>
    </recommendedName>
</protein>
<keyword evidence="3 7" id="KW-0812">Transmembrane</keyword>
<dbReference type="FunFam" id="1.20.1250.20:FF:000068">
    <property type="entry name" value="MFS general substrate transporter"/>
    <property type="match status" value="1"/>
</dbReference>
<comment type="subcellular location">
    <subcellularLocation>
        <location evidence="1">Membrane</location>
        <topology evidence="1">Multi-pass membrane protein</topology>
    </subcellularLocation>
</comment>
<dbReference type="AlphaFoldDB" id="A0A0C3S4F6"/>
<feature type="transmembrane region" description="Helical" evidence="7">
    <location>
        <begin position="247"/>
        <end position="269"/>
    </location>
</feature>
<feature type="transmembrane region" description="Helical" evidence="7">
    <location>
        <begin position="216"/>
        <end position="235"/>
    </location>
</feature>
<dbReference type="Proteomes" id="UP000053257">
    <property type="component" value="Unassembled WGS sequence"/>
</dbReference>
<feature type="transmembrane region" description="Helical" evidence="7">
    <location>
        <begin position="358"/>
        <end position="375"/>
    </location>
</feature>
<proteinExistence type="predicted"/>
<keyword evidence="2" id="KW-0813">Transport</keyword>
<evidence type="ECO:0000256" key="3">
    <source>
        <dbReference type="ARBA" id="ARBA00022692"/>
    </source>
</evidence>
<evidence type="ECO:0000313" key="9">
    <source>
        <dbReference type="EMBL" id="KIP10636.1"/>
    </source>
</evidence>
<dbReference type="OrthoDB" id="2962993at2759"/>
<dbReference type="STRING" id="745531.A0A0C3S4F6"/>
<evidence type="ECO:0000256" key="2">
    <source>
        <dbReference type="ARBA" id="ARBA00022448"/>
    </source>
</evidence>
<feature type="transmembrane region" description="Helical" evidence="7">
    <location>
        <begin position="154"/>
        <end position="172"/>
    </location>
</feature>
<feature type="transmembrane region" description="Helical" evidence="7">
    <location>
        <begin position="184"/>
        <end position="204"/>
    </location>
</feature>
<evidence type="ECO:0000256" key="5">
    <source>
        <dbReference type="ARBA" id="ARBA00023136"/>
    </source>
</evidence>
<keyword evidence="10" id="KW-1185">Reference proteome</keyword>
<evidence type="ECO:0000313" key="10">
    <source>
        <dbReference type="Proteomes" id="UP000053257"/>
    </source>
</evidence>
<dbReference type="PANTHER" id="PTHR43791:SF46">
    <property type="entry name" value="MAJOR FACILITATOR SUPERFAMILY (MFS) PROFILE DOMAIN-CONTAINING PROTEIN-RELATED"/>
    <property type="match status" value="1"/>
</dbReference>
<keyword evidence="5 7" id="KW-0472">Membrane</keyword>
<evidence type="ECO:0000256" key="7">
    <source>
        <dbReference type="SAM" id="Phobius"/>
    </source>
</evidence>
<dbReference type="EMBL" id="KN840452">
    <property type="protein sequence ID" value="KIP10636.1"/>
    <property type="molecule type" value="Genomic_DNA"/>
</dbReference>
<dbReference type="PANTHER" id="PTHR43791">
    <property type="entry name" value="PERMEASE-RELATED"/>
    <property type="match status" value="1"/>
</dbReference>
<dbReference type="SUPFAM" id="SSF103473">
    <property type="entry name" value="MFS general substrate transporter"/>
    <property type="match status" value="1"/>
</dbReference>
<feature type="region of interest" description="Disordered" evidence="6">
    <location>
        <begin position="29"/>
        <end position="50"/>
    </location>
</feature>
<dbReference type="GO" id="GO:0005886">
    <property type="term" value="C:plasma membrane"/>
    <property type="evidence" value="ECO:0007669"/>
    <property type="project" value="TreeGrafter"/>
</dbReference>
<organism evidence="9 10">
    <name type="scientific">Phlebiopsis gigantea (strain 11061_1 CR5-6)</name>
    <name type="common">White-rot fungus</name>
    <name type="synonym">Peniophora gigantea</name>
    <dbReference type="NCBI Taxonomy" id="745531"/>
    <lineage>
        <taxon>Eukaryota</taxon>
        <taxon>Fungi</taxon>
        <taxon>Dikarya</taxon>
        <taxon>Basidiomycota</taxon>
        <taxon>Agaricomycotina</taxon>
        <taxon>Agaricomycetes</taxon>
        <taxon>Polyporales</taxon>
        <taxon>Phanerochaetaceae</taxon>
        <taxon>Phlebiopsis</taxon>
    </lineage>
</organism>
<dbReference type="HOGENOM" id="CLU_001265_0_1_1"/>
<feature type="transmembrane region" description="Helical" evidence="7">
    <location>
        <begin position="318"/>
        <end position="338"/>
    </location>
</feature>
<feature type="transmembrane region" description="Helical" evidence="7">
    <location>
        <begin position="126"/>
        <end position="147"/>
    </location>
</feature>
<keyword evidence="4 7" id="KW-1133">Transmembrane helix</keyword>
<feature type="domain" description="Major facilitator superfamily (MFS) profile" evidence="8">
    <location>
        <begin position="88"/>
        <end position="519"/>
    </location>
</feature>
<dbReference type="GO" id="GO:0022857">
    <property type="term" value="F:transmembrane transporter activity"/>
    <property type="evidence" value="ECO:0007669"/>
    <property type="project" value="InterPro"/>
</dbReference>
<evidence type="ECO:0000259" key="8">
    <source>
        <dbReference type="PROSITE" id="PS50850"/>
    </source>
</evidence>
<evidence type="ECO:0000256" key="1">
    <source>
        <dbReference type="ARBA" id="ARBA00004141"/>
    </source>
</evidence>
<evidence type="ECO:0000256" key="6">
    <source>
        <dbReference type="SAM" id="MobiDB-lite"/>
    </source>
</evidence>
<reference evidence="9 10" key="1">
    <citation type="journal article" date="2014" name="PLoS Genet.">
        <title>Analysis of the Phlebiopsis gigantea genome, transcriptome and secretome provides insight into its pioneer colonization strategies of wood.</title>
        <authorList>
            <person name="Hori C."/>
            <person name="Ishida T."/>
            <person name="Igarashi K."/>
            <person name="Samejima M."/>
            <person name="Suzuki H."/>
            <person name="Master E."/>
            <person name="Ferreira P."/>
            <person name="Ruiz-Duenas F.J."/>
            <person name="Held B."/>
            <person name="Canessa P."/>
            <person name="Larrondo L.F."/>
            <person name="Schmoll M."/>
            <person name="Druzhinina I.S."/>
            <person name="Kubicek C.P."/>
            <person name="Gaskell J.A."/>
            <person name="Kersten P."/>
            <person name="St John F."/>
            <person name="Glasner J."/>
            <person name="Sabat G."/>
            <person name="Splinter BonDurant S."/>
            <person name="Syed K."/>
            <person name="Yadav J."/>
            <person name="Mgbeahuruike A.C."/>
            <person name="Kovalchuk A."/>
            <person name="Asiegbu F.O."/>
            <person name="Lackner G."/>
            <person name="Hoffmeister D."/>
            <person name="Rencoret J."/>
            <person name="Gutierrez A."/>
            <person name="Sun H."/>
            <person name="Lindquist E."/>
            <person name="Barry K."/>
            <person name="Riley R."/>
            <person name="Grigoriev I.V."/>
            <person name="Henrissat B."/>
            <person name="Kues U."/>
            <person name="Berka R.M."/>
            <person name="Martinez A.T."/>
            <person name="Covert S.F."/>
            <person name="Blanchette R.A."/>
            <person name="Cullen D."/>
        </authorList>
    </citation>
    <scope>NUCLEOTIDE SEQUENCE [LARGE SCALE GENOMIC DNA]</scope>
    <source>
        <strain evidence="9 10">11061_1 CR5-6</strain>
    </source>
</reference>
<dbReference type="FunFam" id="1.20.1250.20:FF:000034">
    <property type="entry name" value="MFS general substrate transporter"/>
    <property type="match status" value="1"/>
</dbReference>
<feature type="transmembrane region" description="Helical" evidence="7">
    <location>
        <begin position="471"/>
        <end position="494"/>
    </location>
</feature>
<feature type="transmembrane region" description="Helical" evidence="7">
    <location>
        <begin position="88"/>
        <end position="106"/>
    </location>
</feature>
<feature type="transmembrane region" description="Helical" evidence="7">
    <location>
        <begin position="443"/>
        <end position="465"/>
    </location>
</feature>
<dbReference type="InterPro" id="IPR036259">
    <property type="entry name" value="MFS_trans_sf"/>
</dbReference>
<feature type="transmembrane region" description="Helical" evidence="7">
    <location>
        <begin position="408"/>
        <end position="431"/>
    </location>
</feature>
<name>A0A0C3S4F6_PHLG1</name>
<dbReference type="Pfam" id="PF07690">
    <property type="entry name" value="MFS_1"/>
    <property type="match status" value="1"/>
</dbReference>
<evidence type="ECO:0000256" key="4">
    <source>
        <dbReference type="ARBA" id="ARBA00022989"/>
    </source>
</evidence>
<dbReference type="Gene3D" id="1.20.1250.20">
    <property type="entry name" value="MFS general substrate transporter like domains"/>
    <property type="match status" value="2"/>
</dbReference>
<gene>
    <name evidence="9" type="ORF">PHLGIDRAFT_207855</name>
</gene>
<dbReference type="InterPro" id="IPR011701">
    <property type="entry name" value="MFS"/>
</dbReference>
<accession>A0A0C3S4F6</accession>
<feature type="transmembrane region" description="Helical" evidence="7">
    <location>
        <begin position="382"/>
        <end position="402"/>
    </location>
</feature>